<organism evidence="1 2">
    <name type="scientific">Inconstantimicrobium mannanitabidum</name>
    <dbReference type="NCBI Taxonomy" id="1604901"/>
    <lineage>
        <taxon>Bacteria</taxon>
        <taxon>Bacillati</taxon>
        <taxon>Bacillota</taxon>
        <taxon>Clostridia</taxon>
        <taxon>Eubacteriales</taxon>
        <taxon>Clostridiaceae</taxon>
        <taxon>Inconstantimicrobium</taxon>
    </lineage>
</organism>
<evidence type="ECO:0000313" key="1">
    <source>
        <dbReference type="EMBL" id="GKX64903.1"/>
    </source>
</evidence>
<evidence type="ECO:0000313" key="2">
    <source>
        <dbReference type="Proteomes" id="UP001058074"/>
    </source>
</evidence>
<comment type="caution">
    <text evidence="1">The sequence shown here is derived from an EMBL/GenBank/DDBJ whole genome shotgun (WGS) entry which is preliminary data.</text>
</comment>
<gene>
    <name evidence="1" type="ORF">rsdtw13_01610</name>
</gene>
<dbReference type="Proteomes" id="UP001058074">
    <property type="component" value="Unassembled WGS sequence"/>
</dbReference>
<accession>A0ACB5R7B8</accession>
<keyword evidence="2" id="KW-1185">Reference proteome</keyword>
<name>A0ACB5R7B8_9CLOT</name>
<dbReference type="EMBL" id="BROD01000001">
    <property type="protein sequence ID" value="GKX64903.1"/>
    <property type="molecule type" value="Genomic_DNA"/>
</dbReference>
<proteinExistence type="predicted"/>
<sequence length="50" mass="6015">MKKKKNKLHKIWREDDVESYVDDSTINIQLIILVVLLLVIGIRIYMVFNR</sequence>
<reference evidence="1" key="1">
    <citation type="journal article" date="2025" name="Int. J. Syst. Evol. Microbiol.">
        <title>Inconstantimicrobium mannanitabidum sp. nov., a novel member of the family Clostridiaceae isolated from anoxic soil under the treatment of reductive soil disinfestation.</title>
        <authorList>
            <person name="Ueki A."/>
            <person name="Tonouchi A."/>
            <person name="Honma S."/>
            <person name="Kaku N."/>
            <person name="Ueki K."/>
        </authorList>
    </citation>
    <scope>NUCLEOTIDE SEQUENCE</scope>
    <source>
        <strain evidence="1">TW13</strain>
    </source>
</reference>
<protein>
    <submittedName>
        <fullName evidence="1">Uncharacterized protein</fullName>
    </submittedName>
</protein>